<feature type="compositionally biased region" description="Basic and acidic residues" evidence="1">
    <location>
        <begin position="30"/>
        <end position="45"/>
    </location>
</feature>
<organism evidence="2 3">
    <name type="scientific">Eschrichtius robustus</name>
    <name type="common">California gray whale</name>
    <name type="synonym">Eschrichtius gibbosus</name>
    <dbReference type="NCBI Taxonomy" id="9764"/>
    <lineage>
        <taxon>Eukaryota</taxon>
        <taxon>Metazoa</taxon>
        <taxon>Chordata</taxon>
        <taxon>Craniata</taxon>
        <taxon>Vertebrata</taxon>
        <taxon>Euteleostomi</taxon>
        <taxon>Mammalia</taxon>
        <taxon>Eutheria</taxon>
        <taxon>Laurasiatheria</taxon>
        <taxon>Artiodactyla</taxon>
        <taxon>Whippomorpha</taxon>
        <taxon>Cetacea</taxon>
        <taxon>Mysticeti</taxon>
        <taxon>Eschrichtiidae</taxon>
        <taxon>Eschrichtius</taxon>
    </lineage>
</organism>
<evidence type="ECO:0000313" key="2">
    <source>
        <dbReference type="EMBL" id="KAJ8788738.1"/>
    </source>
</evidence>
<sequence length="84" mass="9661">MPLHMSRKCEKLLRKFLLLNSSKKGTLEPIQKDPWKNTGHEDELKPSVGPLSDYQEPWPTELMVSMCDNMEEIQGSLMARSTTK</sequence>
<evidence type="ECO:0000256" key="1">
    <source>
        <dbReference type="SAM" id="MobiDB-lite"/>
    </source>
</evidence>
<feature type="region of interest" description="Disordered" evidence="1">
    <location>
        <begin position="27"/>
        <end position="56"/>
    </location>
</feature>
<reference evidence="2 3" key="1">
    <citation type="submission" date="2022-11" db="EMBL/GenBank/DDBJ databases">
        <title>Whole genome sequence of Eschrichtius robustus ER-17-0199.</title>
        <authorList>
            <person name="Bruniche-Olsen A."/>
            <person name="Black A.N."/>
            <person name="Fields C.J."/>
            <person name="Walden K."/>
            <person name="Dewoody J.A."/>
        </authorList>
    </citation>
    <scope>NUCLEOTIDE SEQUENCE [LARGE SCALE GENOMIC DNA]</scope>
    <source>
        <strain evidence="2">ER-17-0199</strain>
        <tissue evidence="2">Blubber</tissue>
    </source>
</reference>
<evidence type="ECO:0000313" key="3">
    <source>
        <dbReference type="Proteomes" id="UP001159641"/>
    </source>
</evidence>
<comment type="caution">
    <text evidence="2">The sequence shown here is derived from an EMBL/GenBank/DDBJ whole genome shotgun (WGS) entry which is preliminary data.</text>
</comment>
<dbReference type="AlphaFoldDB" id="A0AB34H9V3"/>
<protein>
    <submittedName>
        <fullName evidence="2">Uncharacterized protein</fullName>
    </submittedName>
</protein>
<gene>
    <name evidence="2" type="ORF">J1605_005034</name>
</gene>
<dbReference type="EMBL" id="JAIQCJ010001564">
    <property type="protein sequence ID" value="KAJ8788738.1"/>
    <property type="molecule type" value="Genomic_DNA"/>
</dbReference>
<dbReference type="Proteomes" id="UP001159641">
    <property type="component" value="Unassembled WGS sequence"/>
</dbReference>
<accession>A0AB34H9V3</accession>
<keyword evidence="3" id="KW-1185">Reference proteome</keyword>
<proteinExistence type="predicted"/>
<name>A0AB34H9V3_ESCRO</name>